<reference evidence="3" key="1">
    <citation type="submission" date="2021-01" db="EMBL/GenBank/DDBJ databases">
        <authorList>
            <person name="Corre E."/>
            <person name="Pelletier E."/>
            <person name="Niang G."/>
            <person name="Scheremetjew M."/>
            <person name="Finn R."/>
            <person name="Kale V."/>
            <person name="Holt S."/>
            <person name="Cochrane G."/>
            <person name="Meng A."/>
            <person name="Brown T."/>
            <person name="Cohen L."/>
        </authorList>
    </citation>
    <scope>NUCLEOTIDE SEQUENCE</scope>
    <source>
        <strain evidence="3">379</strain>
    </source>
</reference>
<dbReference type="GO" id="GO:0000166">
    <property type="term" value="F:nucleotide binding"/>
    <property type="evidence" value="ECO:0007669"/>
    <property type="project" value="UniProtKB-KW"/>
</dbReference>
<feature type="compositionally biased region" description="Low complexity" evidence="1">
    <location>
        <begin position="332"/>
        <end position="346"/>
    </location>
</feature>
<evidence type="ECO:0000256" key="1">
    <source>
        <dbReference type="SAM" id="MobiDB-lite"/>
    </source>
</evidence>
<evidence type="ECO:0000313" key="3">
    <source>
        <dbReference type="EMBL" id="CAE0539911.1"/>
    </source>
</evidence>
<dbReference type="GO" id="GO:0080048">
    <property type="term" value="F:GDP-D-glucose phosphorylase activity"/>
    <property type="evidence" value="ECO:0007669"/>
    <property type="project" value="UniProtKB-EC"/>
</dbReference>
<feature type="region of interest" description="Disordered" evidence="1">
    <location>
        <begin position="332"/>
        <end position="359"/>
    </location>
</feature>
<dbReference type="GO" id="GO:0005737">
    <property type="term" value="C:cytoplasm"/>
    <property type="evidence" value="ECO:0007669"/>
    <property type="project" value="UniProtKB-SubCell"/>
</dbReference>
<dbReference type="AlphaFoldDB" id="A0A6U8Q5F4"/>
<name>A0A6U8Q5F4_EMIHU</name>
<dbReference type="Pfam" id="PF26217">
    <property type="entry name" value="GDPGP1_N"/>
    <property type="match status" value="1"/>
</dbReference>
<evidence type="ECO:0000259" key="2">
    <source>
        <dbReference type="Pfam" id="PF26217"/>
    </source>
</evidence>
<dbReference type="GO" id="GO:0016787">
    <property type="term" value="F:hydrolase activity"/>
    <property type="evidence" value="ECO:0007669"/>
    <property type="project" value="UniProtKB-KW"/>
</dbReference>
<gene>
    <name evidence="3" type="ORF">EHUX00137_LOCUS11274</name>
</gene>
<accession>A0A6U8Q5F4</accession>
<proteinExistence type="predicted"/>
<sequence length="388" mass="42226">MLPSWTTDPETPLPEAAAATPEALRGWRLRAPQENDAALRASFSTVLRASAALPPDRRLVMYDADDGGARSAPLEGPALPPASSPFRKRLDARRNAKPKKPDEQRRVCTPFDPDAFHFGKIRNPAERLLRLQLTGGRYDLLTNKFPLFPKHMLLVSASLVPQQMTMPHLRSVGELIRPSSFCAYFNSWCASASVNHFHCHVIDELPPVAKLALVPGAVLAGGVETLRPDGFPGHCYVYGWSQVGEVGAAVWAMQKANQPHNLLFSPKHVYVWPKPLQRPARSWDLYPETVGGPELLGSFTVYLQPDFDKLTAEHAAELFAINTAPLPAIRAPLPPRIRSADPAADGRAADDSDAPISDAGGSRRALAAIRPSQSLDSAGSVLCDVLVR</sequence>
<feature type="compositionally biased region" description="Basic and acidic residues" evidence="1">
    <location>
        <begin position="88"/>
        <end position="106"/>
    </location>
</feature>
<feature type="domain" description="GDPGP1-like N-terminal" evidence="2">
    <location>
        <begin position="89"/>
        <end position="201"/>
    </location>
</feature>
<dbReference type="PANTHER" id="PTHR20884:SF8">
    <property type="entry name" value="GDP-D-GLUCOSE PHOSPHORYLASE 1"/>
    <property type="match status" value="1"/>
</dbReference>
<dbReference type="InterPro" id="IPR058866">
    <property type="entry name" value="GDPGP1_N"/>
</dbReference>
<dbReference type="InterPro" id="IPR026506">
    <property type="entry name" value="GDPGP"/>
</dbReference>
<feature type="region of interest" description="Disordered" evidence="1">
    <location>
        <begin position="70"/>
        <end position="106"/>
    </location>
</feature>
<dbReference type="InterPro" id="IPR043171">
    <property type="entry name" value="Ap4A_phos1/2-like"/>
</dbReference>
<dbReference type="EMBL" id="HBIR01015213">
    <property type="protein sequence ID" value="CAE0539911.1"/>
    <property type="molecule type" value="Transcribed_RNA"/>
</dbReference>
<dbReference type="GO" id="GO:0005085">
    <property type="term" value="F:guanyl-nucleotide exchange factor activity"/>
    <property type="evidence" value="ECO:0007669"/>
    <property type="project" value="UniProtKB-KW"/>
</dbReference>
<dbReference type="GO" id="GO:0006006">
    <property type="term" value="P:glucose metabolic process"/>
    <property type="evidence" value="ECO:0007669"/>
    <property type="project" value="TreeGrafter"/>
</dbReference>
<protein>
    <recommendedName>
        <fullName evidence="2">GDPGP1-like N-terminal domain-containing protein</fullName>
    </recommendedName>
</protein>
<feature type="region of interest" description="Disordered" evidence="1">
    <location>
        <begin position="1"/>
        <end position="21"/>
    </location>
</feature>
<dbReference type="Gene3D" id="3.30.428.70">
    <property type="match status" value="1"/>
</dbReference>
<organism evidence="3">
    <name type="scientific">Emiliania huxleyi</name>
    <name type="common">Coccolithophore</name>
    <name type="synonym">Pontosphaera huxleyi</name>
    <dbReference type="NCBI Taxonomy" id="2903"/>
    <lineage>
        <taxon>Eukaryota</taxon>
        <taxon>Haptista</taxon>
        <taxon>Haptophyta</taxon>
        <taxon>Prymnesiophyceae</taxon>
        <taxon>Isochrysidales</taxon>
        <taxon>Noelaerhabdaceae</taxon>
        <taxon>Emiliania</taxon>
    </lineage>
</organism>
<dbReference type="PANTHER" id="PTHR20884">
    <property type="entry name" value="GDP-D-GLUCOSE PHOSPHORYLASE 1"/>
    <property type="match status" value="1"/>
</dbReference>